<protein>
    <recommendedName>
        <fullName evidence="2">diguanylate cyclase</fullName>
        <ecNumber evidence="2">2.7.7.65</ecNumber>
    </recommendedName>
</protein>
<dbReference type="AlphaFoldDB" id="C6WYA7"/>
<evidence type="ECO:0000256" key="4">
    <source>
        <dbReference type="ARBA" id="ARBA00022679"/>
    </source>
</evidence>
<dbReference type="InterPro" id="IPR050469">
    <property type="entry name" value="Diguanylate_Cyclase"/>
</dbReference>
<comment type="catalytic activity">
    <reaction evidence="12">
        <text>2 GTP = 3',3'-c-di-GMP + 2 diphosphate</text>
        <dbReference type="Rhea" id="RHEA:24898"/>
        <dbReference type="ChEBI" id="CHEBI:33019"/>
        <dbReference type="ChEBI" id="CHEBI:37565"/>
        <dbReference type="ChEBI" id="CHEBI:58805"/>
        <dbReference type="EC" id="2.7.7.65"/>
    </reaction>
</comment>
<dbReference type="KEGG" id="mmb:Mmol_1923"/>
<organism evidence="16 17">
    <name type="scientific">Methylotenera mobilis (strain JLW8 / ATCC BAA-1282 / DSM 17540)</name>
    <dbReference type="NCBI Taxonomy" id="583345"/>
    <lineage>
        <taxon>Bacteria</taxon>
        <taxon>Pseudomonadati</taxon>
        <taxon>Pseudomonadota</taxon>
        <taxon>Betaproteobacteria</taxon>
        <taxon>Nitrosomonadales</taxon>
        <taxon>Methylophilaceae</taxon>
        <taxon>Methylotenera</taxon>
    </lineage>
</organism>
<evidence type="ECO:0000256" key="13">
    <source>
        <dbReference type="SAM" id="Phobius"/>
    </source>
</evidence>
<dbReference type="PROSITE" id="PS50887">
    <property type="entry name" value="GGDEF"/>
    <property type="match status" value="1"/>
</dbReference>
<evidence type="ECO:0000256" key="5">
    <source>
        <dbReference type="ARBA" id="ARBA00022692"/>
    </source>
</evidence>
<dbReference type="SMART" id="SM00086">
    <property type="entry name" value="PAC"/>
    <property type="match status" value="1"/>
</dbReference>
<dbReference type="GO" id="GO:0005524">
    <property type="term" value="F:ATP binding"/>
    <property type="evidence" value="ECO:0007669"/>
    <property type="project" value="UniProtKB-KW"/>
</dbReference>
<dbReference type="InterPro" id="IPR035965">
    <property type="entry name" value="PAS-like_dom_sf"/>
</dbReference>
<keyword evidence="17" id="KW-1185">Reference proteome</keyword>
<accession>C6WYA7</accession>
<dbReference type="InterPro" id="IPR013655">
    <property type="entry name" value="PAS_fold_3"/>
</dbReference>
<keyword evidence="9 13" id="KW-1133">Transmembrane helix</keyword>
<dbReference type="InterPro" id="IPR000160">
    <property type="entry name" value="GGDEF_dom"/>
</dbReference>
<evidence type="ECO:0000256" key="9">
    <source>
        <dbReference type="ARBA" id="ARBA00022989"/>
    </source>
</evidence>
<dbReference type="InterPro" id="IPR003018">
    <property type="entry name" value="GAF"/>
</dbReference>
<dbReference type="InterPro" id="IPR025201">
    <property type="entry name" value="KdpD_TM"/>
</dbReference>
<name>C6WYA7_METML</name>
<dbReference type="GO" id="GO:0016301">
    <property type="term" value="F:kinase activity"/>
    <property type="evidence" value="ECO:0007669"/>
    <property type="project" value="UniProtKB-KW"/>
</dbReference>
<evidence type="ECO:0000256" key="6">
    <source>
        <dbReference type="ARBA" id="ARBA00022741"/>
    </source>
</evidence>
<dbReference type="InterPro" id="IPR000014">
    <property type="entry name" value="PAS"/>
</dbReference>
<dbReference type="Pfam" id="PF13185">
    <property type="entry name" value="GAF_2"/>
    <property type="match status" value="1"/>
</dbReference>
<evidence type="ECO:0000256" key="7">
    <source>
        <dbReference type="ARBA" id="ARBA00022777"/>
    </source>
</evidence>
<dbReference type="InterPro" id="IPR043128">
    <property type="entry name" value="Rev_trsase/Diguanyl_cyclase"/>
</dbReference>
<dbReference type="Pfam" id="PF13493">
    <property type="entry name" value="DUF4118"/>
    <property type="match status" value="1"/>
</dbReference>
<keyword evidence="5 13" id="KW-0812">Transmembrane</keyword>
<keyword evidence="10" id="KW-0902">Two-component regulatory system</keyword>
<dbReference type="GO" id="GO:0005886">
    <property type="term" value="C:plasma membrane"/>
    <property type="evidence" value="ECO:0007669"/>
    <property type="project" value="TreeGrafter"/>
</dbReference>
<dbReference type="CDD" id="cd01949">
    <property type="entry name" value="GGDEF"/>
    <property type="match status" value="1"/>
</dbReference>
<feature type="transmembrane region" description="Helical" evidence="13">
    <location>
        <begin position="15"/>
        <end position="34"/>
    </location>
</feature>
<keyword evidence="6" id="KW-0547">Nucleotide-binding</keyword>
<evidence type="ECO:0000256" key="1">
    <source>
        <dbReference type="ARBA" id="ARBA00004141"/>
    </source>
</evidence>
<keyword evidence="3" id="KW-0597">Phosphoprotein</keyword>
<evidence type="ECO:0000256" key="10">
    <source>
        <dbReference type="ARBA" id="ARBA00023012"/>
    </source>
</evidence>
<dbReference type="eggNOG" id="COG2203">
    <property type="taxonomic scope" value="Bacteria"/>
</dbReference>
<comment type="subcellular location">
    <subcellularLocation>
        <location evidence="1">Membrane</location>
        <topology evidence="1">Multi-pass membrane protein</topology>
    </subcellularLocation>
</comment>
<dbReference type="SMART" id="SM00267">
    <property type="entry name" value="GGDEF"/>
    <property type="match status" value="1"/>
</dbReference>
<dbReference type="Pfam" id="PF00990">
    <property type="entry name" value="GGDEF"/>
    <property type="match status" value="1"/>
</dbReference>
<dbReference type="SUPFAM" id="SSF55073">
    <property type="entry name" value="Nucleotide cyclase"/>
    <property type="match status" value="1"/>
</dbReference>
<feature type="transmembrane region" description="Helical" evidence="13">
    <location>
        <begin position="46"/>
        <end position="71"/>
    </location>
</feature>
<feature type="domain" description="GGDEF" evidence="15">
    <location>
        <begin position="457"/>
        <end position="591"/>
    </location>
</feature>
<dbReference type="InterPro" id="IPR038318">
    <property type="entry name" value="KdpD_sf"/>
</dbReference>
<dbReference type="EMBL" id="CP001672">
    <property type="protein sequence ID" value="ACT48826.1"/>
    <property type="molecule type" value="Genomic_DNA"/>
</dbReference>
<proteinExistence type="predicted"/>
<evidence type="ECO:0000256" key="12">
    <source>
        <dbReference type="ARBA" id="ARBA00034247"/>
    </source>
</evidence>
<evidence type="ECO:0000256" key="2">
    <source>
        <dbReference type="ARBA" id="ARBA00012528"/>
    </source>
</evidence>
<sequence>MLNFEEMHTRLPPSYRYLIAIALFLIAFFLRFMMAPAQENLAYISFYLPTLISFYLLGTGPGILVTILSGIAGEYYFVKPFEVLFSAQKNYLPLIFFALTSCLIGLIITRLSHYSDELKHAEVREKFRSHVLELITKSAPLTNTLRAIILWVEQENPATRGSIMLLNTDGKRLLATATPNLPGFYVAAINNLDVGEGIGSCGTAAFTGKRVIVEDIQSHPYWHHFKELAGQARLGSCWSEPIRSTQGKILGTVAIYHQYTYQPTEANIMLIEQAAYLASIAIEKNHSEVALKKNEERWRFALEGAGDGVWEYDFKTGKTEASPRLMEILGLNANLPEDIERFHHWAAHTHPDSITNTMMAIQAMKDNNSDRYQIEQQKLCGDGTYKWLLNRGMVISRSSDGKPLRMIGTSTDITERKQLEEELKRQARIDFLTGVSNRRYFMEQAEQEIQRTSRYDTPLSFFMLDIDLFKQVNDTYGHKSGDIVLKRMASVCRETLREIDIIGRVGGEEFAILLPETDKAQAAEVAERLRSVLADEKVPTEAGAPIQFTVSIGVASRVSSQDNIDMLLNLADEALYQAKKYGRNRVYIAMQ</sequence>
<evidence type="ECO:0000259" key="14">
    <source>
        <dbReference type="PROSITE" id="PS50113"/>
    </source>
</evidence>
<evidence type="ECO:0000313" key="17">
    <source>
        <dbReference type="Proteomes" id="UP000002742"/>
    </source>
</evidence>
<dbReference type="FunFam" id="3.30.70.270:FF:000001">
    <property type="entry name" value="Diguanylate cyclase domain protein"/>
    <property type="match status" value="1"/>
</dbReference>
<dbReference type="GO" id="GO:0043709">
    <property type="term" value="P:cell adhesion involved in single-species biofilm formation"/>
    <property type="evidence" value="ECO:0007669"/>
    <property type="project" value="TreeGrafter"/>
</dbReference>
<reference evidence="16 17" key="2">
    <citation type="journal article" date="2011" name="J. Bacteriol.">
        <title>Genomes of three methylotrophs from a single niche uncover genetic and metabolic divergence of Methylophilaceae.</title>
        <authorList>
            <person name="Lapidus A."/>
            <person name="Clum A."/>
            <person name="Labutti K."/>
            <person name="Kaluzhnaya M.G."/>
            <person name="Lim S."/>
            <person name="Beck D.A."/>
            <person name="Glavina Del Rio T."/>
            <person name="Nolan M."/>
            <person name="Mavromatis K."/>
            <person name="Huntemann M."/>
            <person name="Lucas S."/>
            <person name="Lidstrom M.E."/>
            <person name="Ivanova N."/>
            <person name="Chistoserdova L."/>
        </authorList>
    </citation>
    <scope>NUCLEOTIDE SEQUENCE [LARGE SCALE GENOMIC DNA]</scope>
    <source>
        <strain evidence="17">JLW8 / ATCC BAA-1282 / DSM 17540</strain>
    </source>
</reference>
<dbReference type="InterPro" id="IPR001610">
    <property type="entry name" value="PAC"/>
</dbReference>
<dbReference type="eggNOG" id="COG3706">
    <property type="taxonomic scope" value="Bacteria"/>
</dbReference>
<evidence type="ECO:0000259" key="15">
    <source>
        <dbReference type="PROSITE" id="PS50887"/>
    </source>
</evidence>
<dbReference type="NCBIfam" id="TIGR00254">
    <property type="entry name" value="GGDEF"/>
    <property type="match status" value="1"/>
</dbReference>
<dbReference type="InterPro" id="IPR029787">
    <property type="entry name" value="Nucleotide_cyclase"/>
</dbReference>
<dbReference type="InterPro" id="IPR029016">
    <property type="entry name" value="GAF-like_dom_sf"/>
</dbReference>
<keyword evidence="11 13" id="KW-0472">Membrane</keyword>
<feature type="transmembrane region" description="Helical" evidence="13">
    <location>
        <begin position="91"/>
        <end position="109"/>
    </location>
</feature>
<evidence type="ECO:0000256" key="8">
    <source>
        <dbReference type="ARBA" id="ARBA00022840"/>
    </source>
</evidence>
<dbReference type="PROSITE" id="PS50113">
    <property type="entry name" value="PAC"/>
    <property type="match status" value="1"/>
</dbReference>
<dbReference type="Gene3D" id="3.30.450.20">
    <property type="entry name" value="PAS domain"/>
    <property type="match status" value="1"/>
</dbReference>
<dbReference type="GO" id="GO:1902201">
    <property type="term" value="P:negative regulation of bacterial-type flagellum-dependent cell motility"/>
    <property type="evidence" value="ECO:0007669"/>
    <property type="project" value="TreeGrafter"/>
</dbReference>
<dbReference type="Proteomes" id="UP000002742">
    <property type="component" value="Chromosome"/>
</dbReference>
<feature type="domain" description="PAC" evidence="14">
    <location>
        <begin position="372"/>
        <end position="425"/>
    </location>
</feature>
<evidence type="ECO:0000313" key="16">
    <source>
        <dbReference type="EMBL" id="ACT48826.1"/>
    </source>
</evidence>
<dbReference type="NCBIfam" id="TIGR00229">
    <property type="entry name" value="sensory_box"/>
    <property type="match status" value="1"/>
</dbReference>
<reference evidence="17" key="1">
    <citation type="submission" date="2009-07" db="EMBL/GenBank/DDBJ databases">
        <title>Complete sequence of Methylotenera mobilis JLW8.</title>
        <authorList>
            <consortium name="US DOE Joint Genome Institute"/>
            <person name="Lucas S."/>
            <person name="Copeland A."/>
            <person name="Lapidus A."/>
            <person name="Glavina del Rio T."/>
            <person name="Tice H."/>
            <person name="Bruce D."/>
            <person name="Goodwin L."/>
            <person name="Pitluck S."/>
            <person name="LaButti K.M."/>
            <person name="Clum A."/>
            <person name="Larimer F."/>
            <person name="Land M."/>
            <person name="Hauser L."/>
            <person name="Kyrpides N."/>
            <person name="Mikhailova N."/>
            <person name="Kayluzhnaya M."/>
            <person name="Chistoserdova L."/>
        </authorList>
    </citation>
    <scope>NUCLEOTIDE SEQUENCE [LARGE SCALE GENOMIC DNA]</scope>
    <source>
        <strain evidence="17">JLW8 / ATCC BAA-1282 / DSM 17540</strain>
    </source>
</reference>
<keyword evidence="4" id="KW-0808">Transferase</keyword>
<dbReference type="STRING" id="583345.Mmol_1923"/>
<dbReference type="GO" id="GO:0052621">
    <property type="term" value="F:diguanylate cyclase activity"/>
    <property type="evidence" value="ECO:0007669"/>
    <property type="project" value="UniProtKB-EC"/>
</dbReference>
<dbReference type="SUPFAM" id="SSF55785">
    <property type="entry name" value="PYP-like sensor domain (PAS domain)"/>
    <property type="match status" value="1"/>
</dbReference>
<dbReference type="Gene3D" id="3.30.70.270">
    <property type="match status" value="1"/>
</dbReference>
<dbReference type="Gene3D" id="1.20.120.620">
    <property type="entry name" value="Backbone structure of the membrane domain of e. Coli histidine kinase receptor kdpd"/>
    <property type="match status" value="1"/>
</dbReference>
<dbReference type="SMART" id="SM00065">
    <property type="entry name" value="GAF"/>
    <property type="match status" value="1"/>
</dbReference>
<dbReference type="Pfam" id="PF08447">
    <property type="entry name" value="PAS_3"/>
    <property type="match status" value="1"/>
</dbReference>
<evidence type="ECO:0000256" key="11">
    <source>
        <dbReference type="ARBA" id="ARBA00023136"/>
    </source>
</evidence>
<dbReference type="SUPFAM" id="SSF55781">
    <property type="entry name" value="GAF domain-like"/>
    <property type="match status" value="1"/>
</dbReference>
<keyword evidence="7" id="KW-0418">Kinase</keyword>
<dbReference type="Gene3D" id="3.30.450.40">
    <property type="match status" value="1"/>
</dbReference>
<dbReference type="HOGENOM" id="CLU_000445_11_24_4"/>
<dbReference type="GO" id="GO:0000160">
    <property type="term" value="P:phosphorelay signal transduction system"/>
    <property type="evidence" value="ECO:0007669"/>
    <property type="project" value="UniProtKB-KW"/>
</dbReference>
<keyword evidence="8" id="KW-0067">ATP-binding</keyword>
<dbReference type="PANTHER" id="PTHR45138:SF9">
    <property type="entry name" value="DIGUANYLATE CYCLASE DGCM-RELATED"/>
    <property type="match status" value="1"/>
</dbReference>
<dbReference type="PANTHER" id="PTHR45138">
    <property type="entry name" value="REGULATORY COMPONENTS OF SENSORY TRANSDUCTION SYSTEM"/>
    <property type="match status" value="1"/>
</dbReference>
<evidence type="ECO:0000256" key="3">
    <source>
        <dbReference type="ARBA" id="ARBA00022553"/>
    </source>
</evidence>
<dbReference type="EC" id="2.7.7.65" evidence="2"/>
<dbReference type="InterPro" id="IPR000700">
    <property type="entry name" value="PAS-assoc_C"/>
</dbReference>
<gene>
    <name evidence="16" type="ordered locus">Mmol_1923</name>
</gene>